<name>A0ABS2W154_STRAS</name>
<dbReference type="EMBL" id="JAFFZS010000050">
    <property type="protein sequence ID" value="MBN0048870.1"/>
    <property type="molecule type" value="Genomic_DNA"/>
</dbReference>
<sequence>MTTTPSPPGAAATPASRPRVLVTGGSGFIAGHCILHLLEQGYRVRTTVRGLGREPEVRAQLGDAGMVNGEALSFVAADLTSDAGWADAGVIVNSCGPVERSDQSSRRLARSALRQITAIPSARTLTATTT</sequence>
<keyword evidence="3" id="KW-1185">Reference proteome</keyword>
<protein>
    <submittedName>
        <fullName evidence="2">NAD-dependent epimerase/dehydratase family protein</fullName>
    </submittedName>
</protein>
<feature type="non-terminal residue" evidence="2">
    <location>
        <position position="130"/>
    </location>
</feature>
<comment type="caution">
    <text evidence="2">The sequence shown here is derived from an EMBL/GenBank/DDBJ whole genome shotgun (WGS) entry which is preliminary data.</text>
</comment>
<reference evidence="2 3" key="1">
    <citation type="submission" date="2021-02" db="EMBL/GenBank/DDBJ databases">
        <title>Whole genome sequencing of Streptomyces actuosus VRA1.</title>
        <authorList>
            <person name="Sen G."/>
            <person name="Sen A."/>
        </authorList>
    </citation>
    <scope>NUCLEOTIDE SEQUENCE [LARGE SCALE GENOMIC DNA]</scope>
    <source>
        <strain evidence="2 3">VRA1</strain>
    </source>
</reference>
<evidence type="ECO:0000313" key="3">
    <source>
        <dbReference type="Proteomes" id="UP000788262"/>
    </source>
</evidence>
<dbReference type="Gene3D" id="3.40.50.720">
    <property type="entry name" value="NAD(P)-binding Rossmann-like Domain"/>
    <property type="match status" value="1"/>
</dbReference>
<dbReference type="Proteomes" id="UP000788262">
    <property type="component" value="Unassembled WGS sequence"/>
</dbReference>
<dbReference type="Pfam" id="PF01370">
    <property type="entry name" value="Epimerase"/>
    <property type="match status" value="1"/>
</dbReference>
<proteinExistence type="predicted"/>
<organism evidence="2 3">
    <name type="scientific">Streptomyces actuosus</name>
    <dbReference type="NCBI Taxonomy" id="1885"/>
    <lineage>
        <taxon>Bacteria</taxon>
        <taxon>Bacillati</taxon>
        <taxon>Actinomycetota</taxon>
        <taxon>Actinomycetes</taxon>
        <taxon>Kitasatosporales</taxon>
        <taxon>Streptomycetaceae</taxon>
        <taxon>Streptomyces</taxon>
    </lineage>
</organism>
<gene>
    <name evidence="2" type="ORF">JS756_33265</name>
</gene>
<dbReference type="InterPro" id="IPR001509">
    <property type="entry name" value="Epimerase_deHydtase"/>
</dbReference>
<evidence type="ECO:0000259" key="1">
    <source>
        <dbReference type="Pfam" id="PF01370"/>
    </source>
</evidence>
<dbReference type="InterPro" id="IPR036291">
    <property type="entry name" value="NAD(P)-bd_dom_sf"/>
</dbReference>
<evidence type="ECO:0000313" key="2">
    <source>
        <dbReference type="EMBL" id="MBN0048870.1"/>
    </source>
</evidence>
<feature type="domain" description="NAD-dependent epimerase/dehydratase" evidence="1">
    <location>
        <begin position="20"/>
        <end position="85"/>
    </location>
</feature>
<dbReference type="RefSeq" id="WP_205386992.1">
    <property type="nucleotide sequence ID" value="NZ_JAFFZS010000050.1"/>
</dbReference>
<accession>A0ABS2W154</accession>
<dbReference type="SUPFAM" id="SSF51735">
    <property type="entry name" value="NAD(P)-binding Rossmann-fold domains"/>
    <property type="match status" value="1"/>
</dbReference>